<dbReference type="EMBL" id="EQ962652">
    <property type="protein sequence ID" value="EED23807.1"/>
    <property type="molecule type" value="Genomic_DNA"/>
</dbReference>
<feature type="region of interest" description="Disordered" evidence="1">
    <location>
        <begin position="1"/>
        <end position="36"/>
    </location>
</feature>
<dbReference type="OMA" id="YGYSFVE"/>
<feature type="region of interest" description="Disordered" evidence="1">
    <location>
        <begin position="224"/>
        <end position="244"/>
    </location>
</feature>
<dbReference type="RefSeq" id="XP_002341194.1">
    <property type="nucleotide sequence ID" value="XM_002341153.1"/>
</dbReference>
<gene>
    <name evidence="2" type="ORF">TSTA_072010</name>
</gene>
<feature type="compositionally biased region" description="Basic residues" evidence="1">
    <location>
        <begin position="1"/>
        <end position="10"/>
    </location>
</feature>
<dbReference type="OrthoDB" id="4226789at2759"/>
<feature type="compositionally biased region" description="Basic and acidic residues" evidence="1">
    <location>
        <begin position="64"/>
        <end position="73"/>
    </location>
</feature>
<dbReference type="GeneID" id="8105095"/>
<dbReference type="VEuPathDB" id="FungiDB:TSTA_072010"/>
<dbReference type="PhylomeDB" id="B8LTX7"/>
<sequence>MAFLKGRLRRKSSERSRATSIDVATKNHKSESSPSICASVADTGNLESINIEVEQLFQQATDTDTDHPGRSKTEPSVFLKIMKRKGSPTKPTGLKEGLRRSFSHRERPQPSTESKSSDRVQNSSPDFVSEMGYDSDALFIPSPRFSEQSWDSAHPCSPIQMERTMTSLNQVLANDLRSQPNLHQDNETIALPVIEPPKLNDLSILKRRRKIEFGDEQSSRSYTLRLSSITPSDESGRSESSIAAIENRRKKSRFNELFHLGLKDDISSQQPRKVSIGWMSGGKRCGYGYSFVEKEEATNASCTADVPPDDSSESLSSGTEDWQSTRDVVISDDSQDNDEGSESKVEISSQVKDEESAPKPERISSPSQRLRWTIFPSHTKAERNLSMNLDNGIIVRDFCPKASPDRPQLEQNGEEKKHHLISHAIRQGFHDTFLWVIGLRKREIARYHAGLEVHAARSHECMDPPFETTVPYWDNVPKEELGDYHIEAWRAAKRREKKRSGGKLGKFRVSMGHSADAAAKEARKRPTSSCSSSKKVCESPLSGPETGWECWDTERY</sequence>
<feature type="compositionally biased region" description="Polar residues" evidence="1">
    <location>
        <begin position="109"/>
        <end position="126"/>
    </location>
</feature>
<feature type="compositionally biased region" description="Polar residues" evidence="1">
    <location>
        <begin position="224"/>
        <end position="241"/>
    </location>
</feature>
<feature type="region of interest" description="Disordered" evidence="1">
    <location>
        <begin position="299"/>
        <end position="368"/>
    </location>
</feature>
<evidence type="ECO:0000313" key="3">
    <source>
        <dbReference type="Proteomes" id="UP000001745"/>
    </source>
</evidence>
<reference evidence="3" key="1">
    <citation type="journal article" date="2015" name="Genome Announc.">
        <title>Genome sequence of the AIDS-associated pathogen Penicillium marneffei (ATCC18224) and its near taxonomic relative Talaromyces stipitatus (ATCC10500).</title>
        <authorList>
            <person name="Nierman W.C."/>
            <person name="Fedorova-Abrams N.D."/>
            <person name="Andrianopoulos A."/>
        </authorList>
    </citation>
    <scope>NUCLEOTIDE SEQUENCE [LARGE SCALE GENOMIC DNA]</scope>
    <source>
        <strain evidence="3">ATCC 10500 / CBS 375.48 / QM 6759 / NRRL 1006</strain>
    </source>
</reference>
<feature type="compositionally biased region" description="Basic and acidic residues" evidence="1">
    <location>
        <begin position="96"/>
        <end position="108"/>
    </location>
</feature>
<keyword evidence="3" id="KW-1185">Reference proteome</keyword>
<name>B8LTX7_TALSN</name>
<feature type="compositionally biased region" description="Basic and acidic residues" evidence="1">
    <location>
        <begin position="341"/>
        <end position="362"/>
    </location>
</feature>
<feature type="compositionally biased region" description="Polar residues" evidence="1">
    <location>
        <begin position="313"/>
        <end position="326"/>
    </location>
</feature>
<organism evidence="2 3">
    <name type="scientific">Talaromyces stipitatus (strain ATCC 10500 / CBS 375.48 / QM 6759 / NRRL 1006)</name>
    <name type="common">Penicillium stipitatum</name>
    <dbReference type="NCBI Taxonomy" id="441959"/>
    <lineage>
        <taxon>Eukaryota</taxon>
        <taxon>Fungi</taxon>
        <taxon>Dikarya</taxon>
        <taxon>Ascomycota</taxon>
        <taxon>Pezizomycotina</taxon>
        <taxon>Eurotiomycetes</taxon>
        <taxon>Eurotiomycetidae</taxon>
        <taxon>Eurotiales</taxon>
        <taxon>Trichocomaceae</taxon>
        <taxon>Talaromyces</taxon>
        <taxon>Talaromyces sect. Talaromyces</taxon>
    </lineage>
</organism>
<dbReference type="eggNOG" id="ENOG502RNWG">
    <property type="taxonomic scope" value="Eukaryota"/>
</dbReference>
<dbReference type="AlphaFoldDB" id="B8LTX7"/>
<evidence type="ECO:0000313" key="2">
    <source>
        <dbReference type="EMBL" id="EED23807.1"/>
    </source>
</evidence>
<dbReference type="InParanoid" id="B8LTX7"/>
<feature type="region of interest" description="Disordered" evidence="1">
    <location>
        <begin position="500"/>
        <end position="556"/>
    </location>
</feature>
<protein>
    <submittedName>
        <fullName evidence="2">Uncharacterized protein</fullName>
    </submittedName>
</protein>
<evidence type="ECO:0000256" key="1">
    <source>
        <dbReference type="SAM" id="MobiDB-lite"/>
    </source>
</evidence>
<dbReference type="HOGENOM" id="CLU_490171_0_0_1"/>
<feature type="region of interest" description="Disordered" evidence="1">
    <location>
        <begin position="57"/>
        <end position="132"/>
    </location>
</feature>
<dbReference type="Proteomes" id="UP000001745">
    <property type="component" value="Unassembled WGS sequence"/>
</dbReference>
<proteinExistence type="predicted"/>
<accession>B8LTX7</accession>